<dbReference type="GO" id="GO:0051213">
    <property type="term" value="F:dioxygenase activity"/>
    <property type="evidence" value="ECO:0007669"/>
    <property type="project" value="UniProtKB-KW"/>
</dbReference>
<protein>
    <recommendedName>
        <fullName evidence="2">Probable nitronate monooxygenase</fullName>
    </recommendedName>
</protein>
<dbReference type="PANTHER" id="PTHR32332">
    <property type="entry name" value="2-NITROPROPANE DIOXYGENASE"/>
    <property type="match status" value="1"/>
</dbReference>
<dbReference type="EMBL" id="QXIL01000009">
    <property type="protein sequence ID" value="RXI78628.1"/>
    <property type="molecule type" value="Genomic_DNA"/>
</dbReference>
<evidence type="ECO:0000256" key="5">
    <source>
        <dbReference type="ARBA" id="ARBA00023002"/>
    </source>
</evidence>
<reference evidence="6 7" key="1">
    <citation type="submission" date="2018-08" db="EMBL/GenBank/DDBJ databases">
        <title>Lactobacillus suantsai sp. nov., isolated from traditional fermented suan-tsai in Taiwan.</title>
        <authorList>
            <person name="Huang C.-H."/>
        </authorList>
    </citation>
    <scope>NUCLEOTIDE SEQUENCE [LARGE SCALE GENOMIC DNA]</scope>
    <source>
        <strain evidence="6 7">BCRC 12945</strain>
    </source>
</reference>
<dbReference type="CDD" id="cd04730">
    <property type="entry name" value="NPD_like"/>
    <property type="match status" value="1"/>
</dbReference>
<keyword evidence="6" id="KW-0223">Dioxygenase</keyword>
<evidence type="ECO:0000313" key="6">
    <source>
        <dbReference type="EMBL" id="RXI78628.1"/>
    </source>
</evidence>
<dbReference type="GO" id="GO:0018580">
    <property type="term" value="F:nitronate monooxygenase activity"/>
    <property type="evidence" value="ECO:0007669"/>
    <property type="project" value="InterPro"/>
</dbReference>
<dbReference type="Pfam" id="PF03060">
    <property type="entry name" value="NMO"/>
    <property type="match status" value="1"/>
</dbReference>
<organism evidence="6 7">
    <name type="scientific">Levilactobacillus suantsaii</name>
    <dbReference type="NCBI Taxonomy" id="2292255"/>
    <lineage>
        <taxon>Bacteria</taxon>
        <taxon>Bacillati</taxon>
        <taxon>Bacillota</taxon>
        <taxon>Bacilli</taxon>
        <taxon>Lactobacillales</taxon>
        <taxon>Lactobacillaceae</taxon>
        <taxon>Levilactobacillus</taxon>
    </lineage>
</organism>
<keyword evidence="5" id="KW-0560">Oxidoreductase</keyword>
<dbReference type="AlphaFoldDB" id="A0A4Q0VK34"/>
<dbReference type="RefSeq" id="WP_129032466.1">
    <property type="nucleotide sequence ID" value="NZ_CP059603.1"/>
</dbReference>
<proteinExistence type="predicted"/>
<dbReference type="Proteomes" id="UP000290602">
    <property type="component" value="Unassembled WGS sequence"/>
</dbReference>
<dbReference type="Gene3D" id="3.20.20.70">
    <property type="entry name" value="Aldolase class I"/>
    <property type="match status" value="1"/>
</dbReference>
<evidence type="ECO:0000256" key="1">
    <source>
        <dbReference type="ARBA" id="ARBA00003535"/>
    </source>
</evidence>
<evidence type="ECO:0000313" key="7">
    <source>
        <dbReference type="Proteomes" id="UP000290602"/>
    </source>
</evidence>
<dbReference type="PANTHER" id="PTHR32332:SF20">
    <property type="entry name" value="2-NITROPROPANE DIOXYGENASE-LIKE PROTEIN"/>
    <property type="match status" value="1"/>
</dbReference>
<dbReference type="InterPro" id="IPR013785">
    <property type="entry name" value="Aldolase_TIM"/>
</dbReference>
<comment type="function">
    <text evidence="1">Nitronate monooxygenase that uses molecular oxygen to catalyze the oxidative denitrification of alkyl nitronates. Acts on propionate 3-nitronate (P3N), the presumed physiological substrate. Probably functions in the detoxification of P3N, a metabolic poison produced by plants and fungi as a defense mechanism.</text>
</comment>
<keyword evidence="3" id="KW-0285">Flavoprotein</keyword>
<sequence>MNPITKILQTTYPLIQAPMSWLTNAKFVAAVSDAGGLGVLGPNAGQQTNARDPHEVAERMRAEIKQVQNLTSKSFGLNILTPNDGKSLADTTYTREILKVAFAEGVKYFVVVGTAHQELFQLIKAHQGIIIFRPLTPTVAQMQLGERYGADIAVATGSDEGGVLPKQDFGTFTVVPTMVDAVNIPVLAAGGINDRRGVKAALALGARGVYIGSRFLMTTESPMSPVAKKMVATATHHNLFRVSPTQRSLDTRPAKKYAQVQLATPKDNDLDHQISVNGGVRPGMLQGDFQTGIVSVNTGVDTLKKVLPVKTLIQSLMEA</sequence>
<comment type="caution">
    <text evidence="6">The sequence shown here is derived from an EMBL/GenBank/DDBJ whole genome shotgun (WGS) entry which is preliminary data.</text>
</comment>
<evidence type="ECO:0000256" key="3">
    <source>
        <dbReference type="ARBA" id="ARBA00022630"/>
    </source>
</evidence>
<dbReference type="InterPro" id="IPR004136">
    <property type="entry name" value="NMO"/>
</dbReference>
<evidence type="ECO:0000256" key="4">
    <source>
        <dbReference type="ARBA" id="ARBA00022643"/>
    </source>
</evidence>
<evidence type="ECO:0000256" key="2">
    <source>
        <dbReference type="ARBA" id="ARBA00013457"/>
    </source>
</evidence>
<gene>
    <name evidence="6" type="ORF">DXH47_06060</name>
</gene>
<keyword evidence="4" id="KW-0288">FMN</keyword>
<dbReference type="OrthoDB" id="9778912at2"/>
<name>A0A4Q0VK34_9LACO</name>
<accession>A0A4Q0VK34</accession>
<keyword evidence="7" id="KW-1185">Reference proteome</keyword>
<dbReference type="SUPFAM" id="SSF51412">
    <property type="entry name" value="Inosine monophosphate dehydrogenase (IMPDH)"/>
    <property type="match status" value="1"/>
</dbReference>